<dbReference type="RefSeq" id="XP_006663962.1">
    <property type="nucleotide sequence ID" value="XM_006663899.3"/>
</dbReference>
<dbReference type="PROSITE" id="PS00086">
    <property type="entry name" value="CYTOCHROME_P450"/>
    <property type="match status" value="1"/>
</dbReference>
<dbReference type="FunFam" id="1.10.630.10:FF:000055">
    <property type="entry name" value="Cytochrome P450 71A26"/>
    <property type="match status" value="1"/>
</dbReference>
<dbReference type="KEGG" id="obr:102699827"/>
<dbReference type="InterPro" id="IPR036396">
    <property type="entry name" value="Cyt_P450_sf"/>
</dbReference>
<dbReference type="InterPro" id="IPR017972">
    <property type="entry name" value="Cyt_P450_CS"/>
</dbReference>
<dbReference type="Pfam" id="PF00067">
    <property type="entry name" value="p450"/>
    <property type="match status" value="1"/>
</dbReference>
<dbReference type="PRINTS" id="PR00463">
    <property type="entry name" value="EP450I"/>
</dbReference>
<evidence type="ECO:0000256" key="4">
    <source>
        <dbReference type="ARBA" id="ARBA00022617"/>
    </source>
</evidence>
<gene>
    <name evidence="15" type="primary">LOC102699827</name>
</gene>
<protein>
    <recommendedName>
        <fullName evidence="17">Cytochrome P450</fullName>
    </recommendedName>
</protein>
<dbReference type="HOGENOM" id="CLU_001570_4_1_1"/>
<dbReference type="eggNOG" id="KOG0156">
    <property type="taxonomic scope" value="Eukaryota"/>
</dbReference>
<dbReference type="GO" id="GO:0004497">
    <property type="term" value="F:monooxygenase activity"/>
    <property type="evidence" value="ECO:0007669"/>
    <property type="project" value="UniProtKB-KW"/>
</dbReference>
<evidence type="ECO:0000256" key="8">
    <source>
        <dbReference type="ARBA" id="ARBA00023002"/>
    </source>
</evidence>
<dbReference type="PANTHER" id="PTHR47955:SF14">
    <property type="entry name" value="OS01G0543600 PROTEIN"/>
    <property type="match status" value="1"/>
</dbReference>
<accession>J3NCR2</accession>
<organism evidence="15">
    <name type="scientific">Oryza brachyantha</name>
    <name type="common">malo sina</name>
    <dbReference type="NCBI Taxonomy" id="4533"/>
    <lineage>
        <taxon>Eukaryota</taxon>
        <taxon>Viridiplantae</taxon>
        <taxon>Streptophyta</taxon>
        <taxon>Embryophyta</taxon>
        <taxon>Tracheophyta</taxon>
        <taxon>Spermatophyta</taxon>
        <taxon>Magnoliopsida</taxon>
        <taxon>Liliopsida</taxon>
        <taxon>Poales</taxon>
        <taxon>Poaceae</taxon>
        <taxon>BOP clade</taxon>
        <taxon>Oryzoideae</taxon>
        <taxon>Oryzeae</taxon>
        <taxon>Oryzinae</taxon>
        <taxon>Oryza</taxon>
    </lineage>
</organism>
<dbReference type="Gene3D" id="1.10.630.10">
    <property type="entry name" value="Cytochrome P450"/>
    <property type="match status" value="1"/>
</dbReference>
<evidence type="ECO:0000256" key="10">
    <source>
        <dbReference type="ARBA" id="ARBA00023033"/>
    </source>
</evidence>
<evidence type="ECO:0000256" key="9">
    <source>
        <dbReference type="ARBA" id="ARBA00023004"/>
    </source>
</evidence>
<evidence type="ECO:0000256" key="6">
    <source>
        <dbReference type="ARBA" id="ARBA00022723"/>
    </source>
</evidence>
<evidence type="ECO:0000256" key="3">
    <source>
        <dbReference type="ARBA" id="ARBA00010617"/>
    </source>
</evidence>
<dbReference type="CDD" id="cd11072">
    <property type="entry name" value="CYP71-like"/>
    <property type="match status" value="1"/>
</dbReference>
<keyword evidence="9 11" id="KW-0408">Iron</keyword>
<dbReference type="Proteomes" id="UP000006038">
    <property type="component" value="Chromosome 12"/>
</dbReference>
<evidence type="ECO:0000313" key="15">
    <source>
        <dbReference type="EnsemblPlants" id="OB12G17700.1"/>
    </source>
</evidence>
<evidence type="ECO:0000256" key="11">
    <source>
        <dbReference type="PIRSR" id="PIRSR602401-1"/>
    </source>
</evidence>
<keyword evidence="16" id="KW-1185">Reference proteome</keyword>
<dbReference type="InterPro" id="IPR002401">
    <property type="entry name" value="Cyt_P450_E_grp-I"/>
</dbReference>
<reference evidence="15" key="2">
    <citation type="submission" date="2013-04" db="UniProtKB">
        <authorList>
            <consortium name="EnsemblPlants"/>
        </authorList>
    </citation>
    <scope>IDENTIFICATION</scope>
</reference>
<keyword evidence="14" id="KW-0472">Membrane</keyword>
<dbReference type="InterPro" id="IPR001128">
    <property type="entry name" value="Cyt_P450"/>
</dbReference>
<dbReference type="SUPFAM" id="SSF48264">
    <property type="entry name" value="Cytochrome P450"/>
    <property type="match status" value="1"/>
</dbReference>
<name>J3NCR2_ORYBR</name>
<evidence type="ECO:0000256" key="12">
    <source>
        <dbReference type="RuleBase" id="RU000461"/>
    </source>
</evidence>
<comment type="similarity">
    <text evidence="3 12">Belongs to the cytochrome P450 family.</text>
</comment>
<dbReference type="GO" id="GO:0020037">
    <property type="term" value="F:heme binding"/>
    <property type="evidence" value="ECO:0007669"/>
    <property type="project" value="InterPro"/>
</dbReference>
<dbReference type="OMA" id="LIMHATT"/>
<dbReference type="GeneID" id="102699827"/>
<evidence type="ECO:0000256" key="2">
    <source>
        <dbReference type="ARBA" id="ARBA00005179"/>
    </source>
</evidence>
<feature type="transmembrane region" description="Helical" evidence="14">
    <location>
        <begin position="18"/>
        <end position="41"/>
    </location>
</feature>
<evidence type="ECO:0000256" key="1">
    <source>
        <dbReference type="ARBA" id="ARBA00001971"/>
    </source>
</evidence>
<dbReference type="GO" id="GO:0005506">
    <property type="term" value="F:iron ion binding"/>
    <property type="evidence" value="ECO:0007669"/>
    <property type="project" value="InterPro"/>
</dbReference>
<sequence>MEQAAAALVHQLLFQHEMFSLTLCIILALFPLLLLLLALHYSRYLAADNNKTVSTTTTKQTRDHHLLPPPPPPPSPRRLPIIGHLHLIGDLPHVSLRDLAGRHGPDLMLLHLGQVRNLVVSSPRAAEAVLRTHDHVFASRPESLVAGVLLYGPRDIAFSTYGERWRQSRRLATTHLLTNKKVRLCRAAREEEVGLMMAKVRKISSEGTAVDMGELFSAFSNDLISRVVSRKTTLQGEGEEESGRGKLFRGLVEANASLLGGFNLEDYYPSLATRLGVLSTVMRGKARDVRKQWDKLLDKIIDEHMSKREYDQRHGDVGQDEAADFIDVLLALQEERGITREHIKAILVDMFEAGTDTISLVLVFAMAELMRKRHLMAKLQAELRMTIPKGHELITEEHLTNMTYLKAVIKETLRLHPPAPLLLPHLSMEDCVIDGYIIHSGTRVIVNAWAIGRNPKCWEAAEEFLPERFVDGGSAANIGFTGKDFQFLPFGAGRRICPGINFAFASIEIVLANLLYHFDWDIPAESGMHKDGINMAEVFGLTVKLKERLMLVPKTCEVIHACT</sequence>
<dbReference type="EnsemblPlants" id="OB12G17700.1">
    <property type="protein sequence ID" value="OB12G17700.1"/>
    <property type="gene ID" value="OB12G17700"/>
</dbReference>
<evidence type="ECO:0000313" key="16">
    <source>
        <dbReference type="Proteomes" id="UP000006038"/>
    </source>
</evidence>
<evidence type="ECO:0008006" key="17">
    <source>
        <dbReference type="Google" id="ProtNLM"/>
    </source>
</evidence>
<evidence type="ECO:0000256" key="7">
    <source>
        <dbReference type="ARBA" id="ARBA00022989"/>
    </source>
</evidence>
<dbReference type="GO" id="GO:0016705">
    <property type="term" value="F:oxidoreductase activity, acting on paired donors, with incorporation or reduction of molecular oxygen"/>
    <property type="evidence" value="ECO:0007669"/>
    <property type="project" value="InterPro"/>
</dbReference>
<keyword evidence="4 11" id="KW-0349">Heme</keyword>
<dbReference type="Gramene" id="OB12G17700.1">
    <property type="protein sequence ID" value="OB12G17700.1"/>
    <property type="gene ID" value="OB12G17700"/>
</dbReference>
<reference evidence="15" key="1">
    <citation type="journal article" date="2013" name="Nat. Commun.">
        <title>Whole-genome sequencing of Oryza brachyantha reveals mechanisms underlying Oryza genome evolution.</title>
        <authorList>
            <person name="Chen J."/>
            <person name="Huang Q."/>
            <person name="Gao D."/>
            <person name="Wang J."/>
            <person name="Lang Y."/>
            <person name="Liu T."/>
            <person name="Li B."/>
            <person name="Bai Z."/>
            <person name="Luis Goicoechea J."/>
            <person name="Liang C."/>
            <person name="Chen C."/>
            <person name="Zhang W."/>
            <person name="Sun S."/>
            <person name="Liao Y."/>
            <person name="Zhang X."/>
            <person name="Yang L."/>
            <person name="Song C."/>
            <person name="Wang M."/>
            <person name="Shi J."/>
            <person name="Liu G."/>
            <person name="Liu J."/>
            <person name="Zhou H."/>
            <person name="Zhou W."/>
            <person name="Yu Q."/>
            <person name="An N."/>
            <person name="Chen Y."/>
            <person name="Cai Q."/>
            <person name="Wang B."/>
            <person name="Liu B."/>
            <person name="Min J."/>
            <person name="Huang Y."/>
            <person name="Wu H."/>
            <person name="Li Z."/>
            <person name="Zhang Y."/>
            <person name="Yin Y."/>
            <person name="Song W."/>
            <person name="Jiang J."/>
            <person name="Jackson S.A."/>
            <person name="Wing R.A."/>
            <person name="Wang J."/>
            <person name="Chen M."/>
        </authorList>
    </citation>
    <scope>NUCLEOTIDE SEQUENCE [LARGE SCALE GENOMIC DNA]</scope>
    <source>
        <strain evidence="15">cv. IRGC 101232</strain>
    </source>
</reference>
<dbReference type="PANTHER" id="PTHR47955">
    <property type="entry name" value="CYTOCHROME P450 FAMILY 71 PROTEIN"/>
    <property type="match status" value="1"/>
</dbReference>
<dbReference type="PRINTS" id="PR00385">
    <property type="entry name" value="P450"/>
</dbReference>
<keyword evidence="10 12" id="KW-0503">Monooxygenase</keyword>
<evidence type="ECO:0000256" key="14">
    <source>
        <dbReference type="SAM" id="Phobius"/>
    </source>
</evidence>
<keyword evidence="5 14" id="KW-0812">Transmembrane</keyword>
<keyword evidence="8 12" id="KW-0560">Oxidoreductase</keyword>
<feature type="binding site" description="axial binding residue" evidence="11">
    <location>
        <position position="497"/>
    </location>
    <ligand>
        <name>heme</name>
        <dbReference type="ChEBI" id="CHEBI:30413"/>
    </ligand>
    <ligandPart>
        <name>Fe</name>
        <dbReference type="ChEBI" id="CHEBI:18248"/>
    </ligandPart>
</feature>
<feature type="region of interest" description="Disordered" evidence="13">
    <location>
        <begin position="55"/>
        <end position="75"/>
    </location>
</feature>
<evidence type="ECO:0000256" key="13">
    <source>
        <dbReference type="SAM" id="MobiDB-lite"/>
    </source>
</evidence>
<dbReference type="STRING" id="4533.J3NCR2"/>
<comment type="pathway">
    <text evidence="2">Secondary metabolite biosynthesis.</text>
</comment>
<keyword evidence="7 14" id="KW-1133">Transmembrane helix</keyword>
<comment type="cofactor">
    <cofactor evidence="1 11">
        <name>heme</name>
        <dbReference type="ChEBI" id="CHEBI:30413"/>
    </cofactor>
</comment>
<evidence type="ECO:0000256" key="5">
    <source>
        <dbReference type="ARBA" id="ARBA00022692"/>
    </source>
</evidence>
<dbReference type="OrthoDB" id="1470350at2759"/>
<proteinExistence type="inferred from homology"/>
<dbReference type="AlphaFoldDB" id="J3NCR2"/>
<keyword evidence="6 11" id="KW-0479">Metal-binding</keyword>